<dbReference type="STRING" id="133412.A0A1R1XIF9"/>
<evidence type="ECO:0000259" key="3">
    <source>
        <dbReference type="PROSITE" id="PS51471"/>
    </source>
</evidence>
<reference evidence="4 5" key="1">
    <citation type="submission" date="2017-01" db="EMBL/GenBank/DDBJ databases">
        <authorList>
            <person name="Mah S.A."/>
            <person name="Swanson W.J."/>
            <person name="Moy G.W."/>
            <person name="Vacquier V.D."/>
        </authorList>
    </citation>
    <scope>NUCLEOTIDE SEQUENCE [LARGE SCALE GENOMIC DNA]</scope>
    <source>
        <strain evidence="4 5">GSMNP</strain>
    </source>
</reference>
<dbReference type="Pfam" id="PF14226">
    <property type="entry name" value="DIOX_N"/>
    <property type="match status" value="1"/>
</dbReference>
<comment type="caution">
    <text evidence="4">The sequence shown here is derived from an EMBL/GenBank/DDBJ whole genome shotgun (WGS) entry which is preliminary data.</text>
</comment>
<dbReference type="InterPro" id="IPR050231">
    <property type="entry name" value="Iron_ascorbate_oxido_reductase"/>
</dbReference>
<dbReference type="InterPro" id="IPR026992">
    <property type="entry name" value="DIOX_N"/>
</dbReference>
<evidence type="ECO:0000313" key="4">
    <source>
        <dbReference type="EMBL" id="OMJ14396.1"/>
    </source>
</evidence>
<protein>
    <submittedName>
        <fullName evidence="4">1-aminocyclopropane-1-carboxylate oxidase</fullName>
    </submittedName>
</protein>
<dbReference type="PROSITE" id="PS51471">
    <property type="entry name" value="FE2OG_OXY"/>
    <property type="match status" value="1"/>
</dbReference>
<feature type="region of interest" description="Disordered" evidence="2">
    <location>
        <begin position="93"/>
        <end position="113"/>
    </location>
</feature>
<keyword evidence="1" id="KW-0408">Iron</keyword>
<dbReference type="InterPro" id="IPR027443">
    <property type="entry name" value="IPNS-like_sf"/>
</dbReference>
<keyword evidence="5" id="KW-1185">Reference proteome</keyword>
<evidence type="ECO:0000256" key="2">
    <source>
        <dbReference type="SAM" id="MobiDB-lite"/>
    </source>
</evidence>
<accession>A0A1R1XIF9</accession>
<dbReference type="InterPro" id="IPR005123">
    <property type="entry name" value="Oxoglu/Fe-dep_dioxygenase_dom"/>
</dbReference>
<organism evidence="4 5">
    <name type="scientific">Smittium culicis</name>
    <dbReference type="NCBI Taxonomy" id="133412"/>
    <lineage>
        <taxon>Eukaryota</taxon>
        <taxon>Fungi</taxon>
        <taxon>Fungi incertae sedis</taxon>
        <taxon>Zoopagomycota</taxon>
        <taxon>Kickxellomycotina</taxon>
        <taxon>Harpellomycetes</taxon>
        <taxon>Harpellales</taxon>
        <taxon>Legeriomycetaceae</taxon>
        <taxon>Smittium</taxon>
    </lineage>
</organism>
<dbReference type="PANTHER" id="PTHR47990">
    <property type="entry name" value="2-OXOGLUTARATE (2OG) AND FE(II)-DEPENDENT OXYGENASE SUPERFAMILY PROTEIN-RELATED"/>
    <property type="match status" value="1"/>
</dbReference>
<proteinExistence type="inferred from homology"/>
<name>A0A1R1XIF9_9FUNG</name>
<dbReference type="Pfam" id="PF03171">
    <property type="entry name" value="2OG-FeII_Oxy"/>
    <property type="match status" value="1"/>
</dbReference>
<dbReference type="InterPro" id="IPR044861">
    <property type="entry name" value="IPNS-like_FE2OG_OXY"/>
</dbReference>
<gene>
    <name evidence="4" type="ORF">AYI70_g7902</name>
</gene>
<feature type="domain" description="Fe2OG dioxygenase" evidence="3">
    <location>
        <begin position="176"/>
        <end position="285"/>
    </location>
</feature>
<dbReference type="EMBL" id="LSSN01003083">
    <property type="protein sequence ID" value="OMJ14396.1"/>
    <property type="molecule type" value="Genomic_DNA"/>
</dbReference>
<dbReference type="Gene3D" id="2.60.120.330">
    <property type="entry name" value="B-lactam Antibiotic, Isopenicillin N Synthase, Chain"/>
    <property type="match status" value="1"/>
</dbReference>
<dbReference type="GO" id="GO:0016491">
    <property type="term" value="F:oxidoreductase activity"/>
    <property type="evidence" value="ECO:0007669"/>
    <property type="project" value="UniProtKB-KW"/>
</dbReference>
<dbReference type="GO" id="GO:0046872">
    <property type="term" value="F:metal ion binding"/>
    <property type="evidence" value="ECO:0007669"/>
    <property type="project" value="UniProtKB-KW"/>
</dbReference>
<evidence type="ECO:0000313" key="5">
    <source>
        <dbReference type="Proteomes" id="UP000187283"/>
    </source>
</evidence>
<sequence length="359" mass="40327">MSKSNDFSAIPILDLSLAKTGKLDQLLDELRHALLYVGFFYVKNHSIPQSLLDRSKDLAVKFFDSPQEVKDKYDKIFSSSFLGYSKQGFEKTKGKKDNREQFDFADGNSIEPSPENPEYFKLYAPFKYPSDDDVEGFESTFKQLLAGYKKLSTELTELVALSLGLPADTFEKYFEKNHQNRAKVIKYPSVSELDSNDGDQGVGPHKDVTFLLTLLYQANDLPGLQVQNHSGEWIDASPIPGTLVINIGSGLEILTDGLAVATTHRVLNPPAGRGPRYSIPYFLSVRLDEPIGVLDIPGDYSHLKDRTVISDNDDTFKELFLNNLSKAWLFNRIKSHPDVGYKYYPELAAEIGITSDTKF</sequence>
<dbReference type="AlphaFoldDB" id="A0A1R1XIF9"/>
<dbReference type="Proteomes" id="UP000187283">
    <property type="component" value="Unassembled WGS sequence"/>
</dbReference>
<comment type="similarity">
    <text evidence="1">Belongs to the iron/ascorbate-dependent oxidoreductase family.</text>
</comment>
<keyword evidence="1" id="KW-0479">Metal-binding</keyword>
<evidence type="ECO:0000256" key="1">
    <source>
        <dbReference type="RuleBase" id="RU003682"/>
    </source>
</evidence>
<dbReference type="OrthoDB" id="627829at2759"/>
<dbReference type="SUPFAM" id="SSF51197">
    <property type="entry name" value="Clavaminate synthase-like"/>
    <property type="match status" value="1"/>
</dbReference>
<feature type="compositionally biased region" description="Basic and acidic residues" evidence="2">
    <location>
        <begin position="93"/>
        <end position="102"/>
    </location>
</feature>
<keyword evidence="1" id="KW-0560">Oxidoreductase</keyword>